<protein>
    <submittedName>
        <fullName evidence="14">Xanthine dehydrogenase, molybdenum binding subunit apoprotein</fullName>
    </submittedName>
</protein>
<keyword evidence="6" id="KW-0479">Metal-binding</keyword>
<gene>
    <name evidence="14" type="ORF">SAMN05428963_11345</name>
</gene>
<dbReference type="FunFam" id="3.30.365.10:FF:000002">
    <property type="entry name" value="Xanthine dehydrogenase oxidase"/>
    <property type="match status" value="1"/>
</dbReference>
<dbReference type="STRING" id="1365950.SAMN05428963_11345"/>
<comment type="cofactor">
    <cofactor evidence="1">
        <name>Mo-molybdopterin</name>
        <dbReference type="ChEBI" id="CHEBI:71302"/>
    </cofactor>
</comment>
<dbReference type="SUPFAM" id="SSF56003">
    <property type="entry name" value="Molybdenum cofactor-binding domain"/>
    <property type="match status" value="1"/>
</dbReference>
<evidence type="ECO:0000256" key="6">
    <source>
        <dbReference type="ARBA" id="ARBA00022723"/>
    </source>
</evidence>
<evidence type="ECO:0000256" key="3">
    <source>
        <dbReference type="ARBA" id="ARBA00006849"/>
    </source>
</evidence>
<dbReference type="Proteomes" id="UP000190135">
    <property type="component" value="Unassembled WGS sequence"/>
</dbReference>
<dbReference type="SMART" id="SM01008">
    <property type="entry name" value="Ald_Xan_dh_C"/>
    <property type="match status" value="1"/>
</dbReference>
<comment type="cofactor">
    <cofactor evidence="10">
        <name>[2Fe-2S] cluster</name>
        <dbReference type="ChEBI" id="CHEBI:190135"/>
    </cofactor>
</comment>
<dbReference type="PANTHER" id="PTHR11908">
    <property type="entry name" value="XANTHINE DEHYDROGENASE"/>
    <property type="match status" value="1"/>
</dbReference>
<dbReference type="GO" id="GO:0016491">
    <property type="term" value="F:oxidoreductase activity"/>
    <property type="evidence" value="ECO:0007669"/>
    <property type="project" value="UniProtKB-KW"/>
</dbReference>
<dbReference type="GO" id="GO:0030151">
    <property type="term" value="F:molybdenum ion binding"/>
    <property type="evidence" value="ECO:0007669"/>
    <property type="project" value="InterPro"/>
</dbReference>
<dbReference type="Gene3D" id="3.30.365.10">
    <property type="entry name" value="Aldehyde oxidase/xanthine dehydrogenase, molybdopterin binding domain"/>
    <property type="match status" value="4"/>
</dbReference>
<evidence type="ECO:0000256" key="7">
    <source>
        <dbReference type="ARBA" id="ARBA00023002"/>
    </source>
</evidence>
<keyword evidence="4" id="KW-0500">Molybdenum</keyword>
<evidence type="ECO:0000313" key="15">
    <source>
        <dbReference type="Proteomes" id="UP000190135"/>
    </source>
</evidence>
<organism evidence="14 15">
    <name type="scientific">Consotaella salsifontis</name>
    <dbReference type="NCBI Taxonomy" id="1365950"/>
    <lineage>
        <taxon>Bacteria</taxon>
        <taxon>Pseudomonadati</taxon>
        <taxon>Pseudomonadota</taxon>
        <taxon>Alphaproteobacteria</taxon>
        <taxon>Hyphomicrobiales</taxon>
        <taxon>Aurantimonadaceae</taxon>
        <taxon>Consotaella</taxon>
    </lineage>
</organism>
<dbReference type="NCBIfam" id="TIGR02965">
    <property type="entry name" value="xanthine_xdhB"/>
    <property type="match status" value="1"/>
</dbReference>
<dbReference type="OrthoDB" id="9763985at2"/>
<dbReference type="InterPro" id="IPR014309">
    <property type="entry name" value="Xanthine_DH_Mopterin-bd_su"/>
</dbReference>
<dbReference type="InterPro" id="IPR036856">
    <property type="entry name" value="Ald_Oxase/Xan_DH_a/b_sf"/>
</dbReference>
<evidence type="ECO:0000256" key="4">
    <source>
        <dbReference type="ARBA" id="ARBA00022505"/>
    </source>
</evidence>
<reference evidence="14 15" key="1">
    <citation type="submission" date="2017-02" db="EMBL/GenBank/DDBJ databases">
        <authorList>
            <person name="Peterson S.W."/>
        </authorList>
    </citation>
    <scope>NUCLEOTIDE SEQUENCE [LARGE SCALE GENOMIC DNA]</scope>
    <source>
        <strain evidence="14 15">USBA 369</strain>
    </source>
</reference>
<dbReference type="GO" id="GO:0005506">
    <property type="term" value="F:iron ion binding"/>
    <property type="evidence" value="ECO:0007669"/>
    <property type="project" value="InterPro"/>
</dbReference>
<keyword evidence="9" id="KW-0411">Iron-sulfur</keyword>
<evidence type="ECO:0000256" key="2">
    <source>
        <dbReference type="ARBA" id="ARBA00001974"/>
    </source>
</evidence>
<dbReference type="RefSeq" id="WP_078709547.1">
    <property type="nucleotide sequence ID" value="NZ_FUXL01000013.1"/>
</dbReference>
<comment type="cofactor">
    <cofactor evidence="2">
        <name>FAD</name>
        <dbReference type="ChEBI" id="CHEBI:57692"/>
    </cofactor>
</comment>
<keyword evidence="5" id="KW-0001">2Fe-2S</keyword>
<evidence type="ECO:0000256" key="9">
    <source>
        <dbReference type="ARBA" id="ARBA00023014"/>
    </source>
</evidence>
<dbReference type="InterPro" id="IPR000674">
    <property type="entry name" value="Ald_Oxase/Xan_DH_a/b"/>
</dbReference>
<comment type="cofactor">
    <cofactor evidence="11">
        <name>Mo-molybdopterin cytosine dinucleotide</name>
        <dbReference type="ChEBI" id="CHEBI:71308"/>
    </cofactor>
</comment>
<dbReference type="SUPFAM" id="SSF54665">
    <property type="entry name" value="CO dehydrogenase molybdoprotein N-domain-like"/>
    <property type="match status" value="1"/>
</dbReference>
<sequence>MDETRIQDRGPAGEPSLKELHEKSPAQPSDIRGGVHKTLPHDSAARHVSGMARYIDDEPELPGTLQVYIAMSSRAHARIVSLDLDVARRAPGVVAVLTAADIPGQNDYSPVMGDDPIFADGFVFYIGQPLFAVAAETLDQARRAAALAVVDYEDLPAGITIDEAIAHAEAEGRDLLPSHTMRLGDADAALAGAPKRIRGRVEVGGQDHFYLEGQIAVAIPQEDGDVIVRSSTQHPSEVQHNVAKMLGVPDHAVTVEVRRMGGGFGGKESQPALFGCVAALVALKTGRPAKCRLDRDDDMVMTGKRHEVRVDYDVGFDEGGRLQAVAFDHFVRCGYSSDLSAAIADRAMFHADNAYKLPAARIHSRRLKTHTVSNTAFRGFGGPQGMVGIERVMDRVAFEAGLDPLDVRKANFYPADGSGVTPYHMSVSDSVIEEIVEELEASCDYRARRREVRAFNAANPILKKGLALTPVKFGISFTTSHLNQAGALVHIYKDGSVHLNHGGTEMGQGLFTKVAQVVAEELQIDIERIKITSTTTAKVPNTSATAASSGSDLNGMAAQAAARTIKGRLIDYAASRYNVSAEQVVFLPGRVRIGNMEKRFEDLVGEAYLARVSLSSTGFYATPGITYDRETASGTPFFYFAYGAGCSEVVIDTLTGEHRLLRVDILHDVGQSLNPALDKGQIEGGFIQGLGWLTTEELWWNDKGALMTHAPSTYKIPTANDRPDDFSIRIWEKGRNPSPTIYRSKAVGEPPFMLAISAFSALTDAVCAAGDYRVFPDLDAPATPERVLMAVEAVRGR</sequence>
<dbReference type="FunFam" id="3.30.365.10:FF:000001">
    <property type="entry name" value="Xanthine dehydrogenase oxidase"/>
    <property type="match status" value="1"/>
</dbReference>
<feature type="region of interest" description="Disordered" evidence="12">
    <location>
        <begin position="1"/>
        <end position="38"/>
    </location>
</feature>
<evidence type="ECO:0000259" key="13">
    <source>
        <dbReference type="SMART" id="SM01008"/>
    </source>
</evidence>
<dbReference type="InterPro" id="IPR046867">
    <property type="entry name" value="AldOxase/xan_DH_MoCoBD2"/>
</dbReference>
<dbReference type="PANTHER" id="PTHR11908:SF132">
    <property type="entry name" value="ALDEHYDE OXIDASE 1-RELATED"/>
    <property type="match status" value="1"/>
</dbReference>
<dbReference type="InterPro" id="IPR008274">
    <property type="entry name" value="AldOxase/xan_DH_MoCoBD1"/>
</dbReference>
<dbReference type="Pfam" id="PF02738">
    <property type="entry name" value="MoCoBD_1"/>
    <property type="match status" value="1"/>
</dbReference>
<evidence type="ECO:0000256" key="5">
    <source>
        <dbReference type="ARBA" id="ARBA00022714"/>
    </source>
</evidence>
<dbReference type="Pfam" id="PF01315">
    <property type="entry name" value="Ald_Xan_dh_C"/>
    <property type="match status" value="1"/>
</dbReference>
<feature type="domain" description="Aldehyde oxidase/xanthine dehydrogenase a/b hammerhead" evidence="13">
    <location>
        <begin position="49"/>
        <end position="156"/>
    </location>
</feature>
<dbReference type="EMBL" id="FUXL01000013">
    <property type="protein sequence ID" value="SKA30633.1"/>
    <property type="molecule type" value="Genomic_DNA"/>
</dbReference>
<keyword evidence="8" id="KW-0408">Iron</keyword>
<evidence type="ECO:0000256" key="12">
    <source>
        <dbReference type="SAM" id="MobiDB-lite"/>
    </source>
</evidence>
<dbReference type="Pfam" id="PF20256">
    <property type="entry name" value="MoCoBD_2"/>
    <property type="match status" value="1"/>
</dbReference>
<name>A0A1T4SR43_9HYPH</name>
<dbReference type="InterPro" id="IPR037165">
    <property type="entry name" value="AldOxase/xan_DH_Mopterin-bd_sf"/>
</dbReference>
<keyword evidence="15" id="KW-1185">Reference proteome</keyword>
<evidence type="ECO:0000256" key="10">
    <source>
        <dbReference type="ARBA" id="ARBA00034078"/>
    </source>
</evidence>
<dbReference type="AlphaFoldDB" id="A0A1T4SR43"/>
<evidence type="ECO:0000313" key="14">
    <source>
        <dbReference type="EMBL" id="SKA30633.1"/>
    </source>
</evidence>
<dbReference type="Gene3D" id="3.90.1170.50">
    <property type="entry name" value="Aldehyde oxidase/xanthine dehydrogenase, a/b hammerhead"/>
    <property type="match status" value="1"/>
</dbReference>
<dbReference type="InterPro" id="IPR016208">
    <property type="entry name" value="Ald_Oxase/xanthine_DH-like"/>
</dbReference>
<evidence type="ECO:0000256" key="11">
    <source>
        <dbReference type="ARBA" id="ARBA00053029"/>
    </source>
</evidence>
<accession>A0A1T4SR43</accession>
<comment type="similarity">
    <text evidence="3">Belongs to the xanthine dehydrogenase family.</text>
</comment>
<proteinExistence type="inferred from homology"/>
<evidence type="ECO:0000256" key="8">
    <source>
        <dbReference type="ARBA" id="ARBA00023004"/>
    </source>
</evidence>
<keyword evidence="7" id="KW-0560">Oxidoreductase</keyword>
<dbReference type="GO" id="GO:0051537">
    <property type="term" value="F:2 iron, 2 sulfur cluster binding"/>
    <property type="evidence" value="ECO:0007669"/>
    <property type="project" value="UniProtKB-KW"/>
</dbReference>
<evidence type="ECO:0000256" key="1">
    <source>
        <dbReference type="ARBA" id="ARBA00001924"/>
    </source>
</evidence>